<dbReference type="SUPFAM" id="SSF52540">
    <property type="entry name" value="P-loop containing nucleoside triphosphate hydrolases"/>
    <property type="match status" value="1"/>
</dbReference>
<feature type="transmembrane region" description="Helical" evidence="9">
    <location>
        <begin position="159"/>
        <end position="179"/>
    </location>
</feature>
<dbReference type="InterPro" id="IPR003439">
    <property type="entry name" value="ABC_transporter-like_ATP-bd"/>
</dbReference>
<dbReference type="Gene3D" id="1.20.1560.10">
    <property type="entry name" value="ABC transporter type 1, transmembrane domain"/>
    <property type="match status" value="1"/>
</dbReference>
<dbReference type="InterPro" id="IPR003593">
    <property type="entry name" value="AAA+_ATPase"/>
</dbReference>
<evidence type="ECO:0000256" key="1">
    <source>
        <dbReference type="ARBA" id="ARBA00004651"/>
    </source>
</evidence>
<sequence>MFSVLKNLSWFFKKERSRYSIGLFMLIAVGIVELAPPRLLGSAIDEIVRGTISWSSLWRYIFMILGILAVIYYVTYIWMHKLFGGANLVERLLRTRFMNHLLRMTPPFFERNRTGDLMARATNDLRSVASTAGFGMLTLTDSTVYLTVVLVAMGTLISWKLTLAAILPLPFIALAMSIYGKAVHERYTLAQDAFGDMNDQVLESVAGIRVIRAYVQERMDEKRFADITEDVFRKNLAVARMDALFEPTIRLCVGLSYVIGLGYGIYLVFHNDITLGELVSFNMYLGMMIWPMFAIGELINIMQRGSASLDRVNETLNVQPDVQDAAHPVSVSRPESITMKDVTFRYPTSTVDNLSHMSLELKRGETLGVVGRTGSGKSTLLKQLLHEYPTGSGDILISGTRLEDISIEQLHSWIGYVPQEQILFSKSVRENIQFGKPGADDDDIMEAIRTAAFDQDLGTLSDGLDTLVGEKGIALSGGQKQRVSLARAFIGEPDILVLDDALSAVDARTEARIIENIRRKRSGKTTLISTHRLSAVEHADRIVVLEQGRIIEEGTHSELLEAGGWYRQQYERQQVESDLTSGEVS</sequence>
<comment type="subcellular location">
    <subcellularLocation>
        <location evidence="1">Cell membrane</location>
        <topology evidence="1">Multi-pass membrane protein</topology>
    </subcellularLocation>
</comment>
<evidence type="ECO:0000259" key="11">
    <source>
        <dbReference type="PROSITE" id="PS50929"/>
    </source>
</evidence>
<dbReference type="GO" id="GO:0015421">
    <property type="term" value="F:ABC-type oligopeptide transporter activity"/>
    <property type="evidence" value="ECO:0007669"/>
    <property type="project" value="TreeGrafter"/>
</dbReference>
<accession>A0A222WPD6</accession>
<feature type="transmembrane region" description="Helical" evidence="9">
    <location>
        <begin position="281"/>
        <end position="301"/>
    </location>
</feature>
<feature type="transmembrane region" description="Helical" evidence="9">
    <location>
        <begin position="21"/>
        <end position="40"/>
    </location>
</feature>
<feature type="transmembrane region" description="Helical" evidence="9">
    <location>
        <begin position="128"/>
        <end position="153"/>
    </location>
</feature>
<keyword evidence="6 12" id="KW-0067">ATP-binding</keyword>
<keyword evidence="13" id="KW-1185">Reference proteome</keyword>
<evidence type="ECO:0000313" key="12">
    <source>
        <dbReference type="EMBL" id="ASR47878.1"/>
    </source>
</evidence>
<name>A0A222WPD6_9BACL</name>
<dbReference type="AlphaFoldDB" id="A0A222WPD6"/>
<dbReference type="GO" id="GO:0005524">
    <property type="term" value="F:ATP binding"/>
    <property type="evidence" value="ECO:0007669"/>
    <property type="project" value="UniProtKB-KW"/>
</dbReference>
<dbReference type="CDD" id="cd18541">
    <property type="entry name" value="ABC_6TM_TmrB_like"/>
    <property type="match status" value="1"/>
</dbReference>
<dbReference type="PANTHER" id="PTHR43394:SF1">
    <property type="entry name" value="ATP-BINDING CASSETTE SUB-FAMILY B MEMBER 10, MITOCHONDRIAL"/>
    <property type="match status" value="1"/>
</dbReference>
<gene>
    <name evidence="12" type="ORF">B4V02_14885</name>
</gene>
<keyword evidence="8 9" id="KW-0472">Membrane</keyword>
<dbReference type="PROSITE" id="PS50893">
    <property type="entry name" value="ABC_TRANSPORTER_2"/>
    <property type="match status" value="1"/>
</dbReference>
<dbReference type="EMBL" id="CP020028">
    <property type="protein sequence ID" value="ASR47878.1"/>
    <property type="molecule type" value="Genomic_DNA"/>
</dbReference>
<dbReference type="RefSeq" id="WP_094155415.1">
    <property type="nucleotide sequence ID" value="NZ_CP020028.1"/>
</dbReference>
<evidence type="ECO:0000256" key="2">
    <source>
        <dbReference type="ARBA" id="ARBA00022448"/>
    </source>
</evidence>
<dbReference type="InterPro" id="IPR011527">
    <property type="entry name" value="ABC1_TM_dom"/>
</dbReference>
<dbReference type="InterPro" id="IPR036640">
    <property type="entry name" value="ABC1_TM_sf"/>
</dbReference>
<dbReference type="Pfam" id="PF00664">
    <property type="entry name" value="ABC_membrane"/>
    <property type="match status" value="1"/>
</dbReference>
<evidence type="ECO:0000259" key="10">
    <source>
        <dbReference type="PROSITE" id="PS50893"/>
    </source>
</evidence>
<evidence type="ECO:0000256" key="9">
    <source>
        <dbReference type="SAM" id="Phobius"/>
    </source>
</evidence>
<evidence type="ECO:0000256" key="8">
    <source>
        <dbReference type="ARBA" id="ARBA00023136"/>
    </source>
</evidence>
<dbReference type="InterPro" id="IPR027417">
    <property type="entry name" value="P-loop_NTPase"/>
</dbReference>
<dbReference type="SMART" id="SM00382">
    <property type="entry name" value="AAA"/>
    <property type="match status" value="1"/>
</dbReference>
<dbReference type="GO" id="GO:0005886">
    <property type="term" value="C:plasma membrane"/>
    <property type="evidence" value="ECO:0007669"/>
    <property type="project" value="UniProtKB-SubCell"/>
</dbReference>
<dbReference type="STRING" id="172713.GCA_001705305_01737"/>
<dbReference type="Pfam" id="PF00005">
    <property type="entry name" value="ABC_tran"/>
    <property type="match status" value="1"/>
</dbReference>
<dbReference type="FunFam" id="3.40.50.300:FF:000221">
    <property type="entry name" value="Multidrug ABC transporter ATP-binding protein"/>
    <property type="match status" value="1"/>
</dbReference>
<reference evidence="12 13" key="1">
    <citation type="submission" date="2017-03" db="EMBL/GenBank/DDBJ databases">
        <title>Complete genome sequence of Paenibacillus Kribbensis producing bioflocculants.</title>
        <authorList>
            <person name="Lee H.-G."/>
            <person name="Oh H.-M."/>
        </authorList>
    </citation>
    <scope>NUCLEOTIDE SEQUENCE [LARGE SCALE GENOMIC DNA]</scope>
    <source>
        <strain evidence="12 13">AM49</strain>
    </source>
</reference>
<dbReference type="KEGG" id="pkb:B4V02_14885"/>
<dbReference type="FunFam" id="1.20.1560.10:FF:000011">
    <property type="entry name" value="Multidrug ABC transporter ATP-binding protein"/>
    <property type="match status" value="1"/>
</dbReference>
<organism evidence="12 13">
    <name type="scientific">Paenibacillus kribbensis</name>
    <dbReference type="NCBI Taxonomy" id="172713"/>
    <lineage>
        <taxon>Bacteria</taxon>
        <taxon>Bacillati</taxon>
        <taxon>Bacillota</taxon>
        <taxon>Bacilli</taxon>
        <taxon>Bacillales</taxon>
        <taxon>Paenibacillaceae</taxon>
        <taxon>Paenibacillus</taxon>
    </lineage>
</organism>
<dbReference type="SUPFAM" id="SSF90123">
    <property type="entry name" value="ABC transporter transmembrane region"/>
    <property type="match status" value="1"/>
</dbReference>
<dbReference type="PROSITE" id="PS00211">
    <property type="entry name" value="ABC_TRANSPORTER_1"/>
    <property type="match status" value="1"/>
</dbReference>
<dbReference type="Gene3D" id="3.40.50.300">
    <property type="entry name" value="P-loop containing nucleotide triphosphate hydrolases"/>
    <property type="match status" value="1"/>
</dbReference>
<keyword evidence="4 9" id="KW-0812">Transmembrane</keyword>
<evidence type="ECO:0000313" key="13">
    <source>
        <dbReference type="Proteomes" id="UP000214666"/>
    </source>
</evidence>
<feature type="domain" description="ABC transmembrane type-1" evidence="11">
    <location>
        <begin position="21"/>
        <end position="304"/>
    </location>
</feature>
<evidence type="ECO:0000256" key="7">
    <source>
        <dbReference type="ARBA" id="ARBA00022989"/>
    </source>
</evidence>
<feature type="domain" description="ABC transporter" evidence="10">
    <location>
        <begin position="337"/>
        <end position="572"/>
    </location>
</feature>
<dbReference type="InterPro" id="IPR039421">
    <property type="entry name" value="Type_1_exporter"/>
</dbReference>
<keyword evidence="7 9" id="KW-1133">Transmembrane helix</keyword>
<evidence type="ECO:0000256" key="4">
    <source>
        <dbReference type="ARBA" id="ARBA00022692"/>
    </source>
</evidence>
<keyword evidence="5" id="KW-0547">Nucleotide-binding</keyword>
<dbReference type="OrthoDB" id="9770415at2"/>
<dbReference type="InterPro" id="IPR017871">
    <property type="entry name" value="ABC_transporter-like_CS"/>
</dbReference>
<evidence type="ECO:0000256" key="5">
    <source>
        <dbReference type="ARBA" id="ARBA00022741"/>
    </source>
</evidence>
<dbReference type="PROSITE" id="PS50929">
    <property type="entry name" value="ABC_TM1F"/>
    <property type="match status" value="1"/>
</dbReference>
<evidence type="ECO:0000256" key="3">
    <source>
        <dbReference type="ARBA" id="ARBA00022475"/>
    </source>
</evidence>
<keyword evidence="2" id="KW-0813">Transport</keyword>
<dbReference type="PANTHER" id="PTHR43394">
    <property type="entry name" value="ATP-DEPENDENT PERMEASE MDL1, MITOCHONDRIAL"/>
    <property type="match status" value="1"/>
</dbReference>
<protein>
    <submittedName>
        <fullName evidence="12">Multidrug ABC transporter permease/ATP-binding protein</fullName>
    </submittedName>
</protein>
<evidence type="ECO:0000256" key="6">
    <source>
        <dbReference type="ARBA" id="ARBA00022840"/>
    </source>
</evidence>
<feature type="transmembrane region" description="Helical" evidence="9">
    <location>
        <begin position="249"/>
        <end position="269"/>
    </location>
</feature>
<dbReference type="Proteomes" id="UP000214666">
    <property type="component" value="Chromosome"/>
</dbReference>
<keyword evidence="3" id="KW-1003">Cell membrane</keyword>
<feature type="transmembrane region" description="Helical" evidence="9">
    <location>
        <begin position="60"/>
        <end position="79"/>
    </location>
</feature>
<proteinExistence type="predicted"/>
<dbReference type="GO" id="GO:0016887">
    <property type="term" value="F:ATP hydrolysis activity"/>
    <property type="evidence" value="ECO:0007669"/>
    <property type="project" value="InterPro"/>
</dbReference>